<gene>
    <name evidence="1" type="ORF">Zmor_000981</name>
</gene>
<protein>
    <submittedName>
        <fullName evidence="1">Uncharacterized protein</fullName>
    </submittedName>
</protein>
<keyword evidence="2" id="KW-1185">Reference proteome</keyword>
<proteinExistence type="predicted"/>
<evidence type="ECO:0000313" key="2">
    <source>
        <dbReference type="Proteomes" id="UP001168821"/>
    </source>
</evidence>
<organism evidence="1 2">
    <name type="scientific">Zophobas morio</name>
    <dbReference type="NCBI Taxonomy" id="2755281"/>
    <lineage>
        <taxon>Eukaryota</taxon>
        <taxon>Metazoa</taxon>
        <taxon>Ecdysozoa</taxon>
        <taxon>Arthropoda</taxon>
        <taxon>Hexapoda</taxon>
        <taxon>Insecta</taxon>
        <taxon>Pterygota</taxon>
        <taxon>Neoptera</taxon>
        <taxon>Endopterygota</taxon>
        <taxon>Coleoptera</taxon>
        <taxon>Polyphaga</taxon>
        <taxon>Cucujiformia</taxon>
        <taxon>Tenebrionidae</taxon>
        <taxon>Zophobas</taxon>
    </lineage>
</organism>
<dbReference type="EMBL" id="JALNTZ010000001">
    <property type="protein sequence ID" value="KAJ3665488.1"/>
    <property type="molecule type" value="Genomic_DNA"/>
</dbReference>
<dbReference type="Proteomes" id="UP001168821">
    <property type="component" value="Unassembled WGS sequence"/>
</dbReference>
<name>A0AA38IYB9_9CUCU</name>
<accession>A0AA38IYB9</accession>
<dbReference type="AlphaFoldDB" id="A0AA38IYB9"/>
<reference evidence="1" key="1">
    <citation type="journal article" date="2023" name="G3 (Bethesda)">
        <title>Whole genome assemblies of Zophobas morio and Tenebrio molitor.</title>
        <authorList>
            <person name="Kaur S."/>
            <person name="Stinson S.A."/>
            <person name="diCenzo G.C."/>
        </authorList>
    </citation>
    <scope>NUCLEOTIDE SEQUENCE</scope>
    <source>
        <strain evidence="1">QUZm001</strain>
    </source>
</reference>
<comment type="caution">
    <text evidence="1">The sequence shown here is derived from an EMBL/GenBank/DDBJ whole genome shotgun (WGS) entry which is preliminary data.</text>
</comment>
<evidence type="ECO:0000313" key="1">
    <source>
        <dbReference type="EMBL" id="KAJ3665488.1"/>
    </source>
</evidence>
<sequence length="153" mass="17271">MVCEYGFCNYLVVGIHTRLDMRNLLAFCEYANLVFELENYVLKFLIAVFCGFSSRVDRHTTGICSRSQKDGTSAYSGEPPTIQERLATGTFVDGIGDVEVRKVLQLSRYQTSTDALIRALEVEAAFSFPRTCYKVSVAETKKETWAELANRIQ</sequence>